<feature type="signal peptide" evidence="13">
    <location>
        <begin position="1"/>
        <end position="31"/>
    </location>
</feature>
<dbReference type="PANTHER" id="PTHR42951">
    <property type="entry name" value="METALLO-BETA-LACTAMASE DOMAIN-CONTAINING"/>
    <property type="match status" value="1"/>
</dbReference>
<gene>
    <name evidence="15" type="primary">bla</name>
    <name evidence="15" type="ORF">GO755_35380</name>
</gene>
<keyword evidence="12" id="KW-0046">Antibiotic resistance</keyword>
<evidence type="ECO:0000313" key="16">
    <source>
        <dbReference type="Proteomes" id="UP000436006"/>
    </source>
</evidence>
<dbReference type="EC" id="3.5.2.6" evidence="6"/>
<sequence length="261" mass="28581">MQLYSSTWSIVLKSTLILTACFGLLLSFAQAQPAQKPKLTVTPLNDHVYVHITYGLYKGTPVPSNGLIVNTKDGVVLVDTGWDTDTNTDNTRDLLKWVADNLHQPVRLCIVTHAHEDRVGGIRELHKAGIRVVSTPLTARKSVKLGYESPEGILPNDTTFTIGQEPIRCYFPGEGHTSDNIVVWLPNQQILHGGCLIKSVVAFGMGNLADANLNAWAATIQNVMKQFGSARIVVPGHEDWGDTKSLEHTLSLLKKHAASQK</sequence>
<dbReference type="InterPro" id="IPR036866">
    <property type="entry name" value="RibonucZ/Hydroxyglut_hydro"/>
</dbReference>
<dbReference type="GO" id="GO:0017001">
    <property type="term" value="P:antibiotic catabolic process"/>
    <property type="evidence" value="ECO:0007669"/>
    <property type="project" value="InterPro"/>
</dbReference>
<dbReference type="PANTHER" id="PTHR42951:SF4">
    <property type="entry name" value="ACYL-COENZYME A THIOESTERASE MBLAC2"/>
    <property type="match status" value="1"/>
</dbReference>
<evidence type="ECO:0000256" key="11">
    <source>
        <dbReference type="ARBA" id="ARBA00022833"/>
    </source>
</evidence>
<feature type="domain" description="Metallo-beta-lactamase" evidence="14">
    <location>
        <begin position="63"/>
        <end position="237"/>
    </location>
</feature>
<dbReference type="PROSITE" id="PS00744">
    <property type="entry name" value="BETA_LACTAMASE_B_2"/>
    <property type="match status" value="1"/>
</dbReference>
<dbReference type="InterPro" id="IPR050855">
    <property type="entry name" value="NDM-1-like"/>
</dbReference>
<evidence type="ECO:0000256" key="6">
    <source>
        <dbReference type="ARBA" id="ARBA00012865"/>
    </source>
</evidence>
<evidence type="ECO:0000256" key="1">
    <source>
        <dbReference type="ARBA" id="ARBA00001526"/>
    </source>
</evidence>
<keyword evidence="10" id="KW-0378">Hydrolase</keyword>
<evidence type="ECO:0000256" key="8">
    <source>
        <dbReference type="ARBA" id="ARBA00022729"/>
    </source>
</evidence>
<keyword evidence="9" id="KW-0574">Periplasm</keyword>
<comment type="cofactor">
    <cofactor evidence="2">
        <name>Zn(2+)</name>
        <dbReference type="ChEBI" id="CHEBI:29105"/>
    </cofactor>
</comment>
<comment type="subcellular location">
    <subcellularLocation>
        <location evidence="3">Periplasm</location>
    </subcellularLocation>
</comment>
<evidence type="ECO:0000256" key="5">
    <source>
        <dbReference type="ARBA" id="ARBA00011245"/>
    </source>
</evidence>
<dbReference type="GO" id="GO:0042597">
    <property type="term" value="C:periplasmic space"/>
    <property type="evidence" value="ECO:0007669"/>
    <property type="project" value="UniProtKB-SubCell"/>
</dbReference>
<comment type="caution">
    <text evidence="15">The sequence shown here is derived from an EMBL/GenBank/DDBJ whole genome shotgun (WGS) entry which is preliminary data.</text>
</comment>
<evidence type="ECO:0000256" key="3">
    <source>
        <dbReference type="ARBA" id="ARBA00004418"/>
    </source>
</evidence>
<evidence type="ECO:0000313" key="15">
    <source>
        <dbReference type="EMBL" id="MVM35359.1"/>
    </source>
</evidence>
<comment type="catalytic activity">
    <reaction evidence="1">
        <text>a beta-lactam + H2O = a substituted beta-amino acid</text>
        <dbReference type="Rhea" id="RHEA:20401"/>
        <dbReference type="ChEBI" id="CHEBI:15377"/>
        <dbReference type="ChEBI" id="CHEBI:35627"/>
        <dbReference type="ChEBI" id="CHEBI:140347"/>
        <dbReference type="EC" id="3.5.2.6"/>
    </reaction>
</comment>
<dbReference type="GO" id="GO:0046677">
    <property type="term" value="P:response to antibiotic"/>
    <property type="evidence" value="ECO:0007669"/>
    <property type="project" value="UniProtKB-KW"/>
</dbReference>
<dbReference type="Proteomes" id="UP000436006">
    <property type="component" value="Unassembled WGS sequence"/>
</dbReference>
<evidence type="ECO:0000256" key="4">
    <source>
        <dbReference type="ARBA" id="ARBA00005250"/>
    </source>
</evidence>
<evidence type="ECO:0000256" key="12">
    <source>
        <dbReference type="ARBA" id="ARBA00023251"/>
    </source>
</evidence>
<keyword evidence="16" id="KW-1185">Reference proteome</keyword>
<name>A0A7K1SNJ0_9BACT</name>
<dbReference type="SMART" id="SM00849">
    <property type="entry name" value="Lactamase_B"/>
    <property type="match status" value="1"/>
</dbReference>
<comment type="subunit">
    <text evidence="5">Monomer.</text>
</comment>
<evidence type="ECO:0000256" key="13">
    <source>
        <dbReference type="SAM" id="SignalP"/>
    </source>
</evidence>
<keyword evidence="8 13" id="KW-0732">Signal</keyword>
<dbReference type="SUPFAM" id="SSF56281">
    <property type="entry name" value="Metallo-hydrolase/oxidoreductase"/>
    <property type="match status" value="1"/>
</dbReference>
<keyword evidence="11" id="KW-0862">Zinc</keyword>
<dbReference type="NCBIfam" id="NF033088">
    <property type="entry name" value="bla_subclass_B1"/>
    <property type="match status" value="1"/>
</dbReference>
<reference evidence="15 16" key="1">
    <citation type="submission" date="2019-12" db="EMBL/GenBank/DDBJ databases">
        <title>Spirosoma sp. HMF4905 genome sequencing and assembly.</title>
        <authorList>
            <person name="Kang H."/>
            <person name="Cha I."/>
            <person name="Kim H."/>
            <person name="Joh K."/>
        </authorList>
    </citation>
    <scope>NUCLEOTIDE SEQUENCE [LARGE SCALE GENOMIC DNA]</scope>
    <source>
        <strain evidence="15 16">HMF4905</strain>
    </source>
</reference>
<dbReference type="CDD" id="cd16304">
    <property type="entry name" value="BcII-like_MBL-B1"/>
    <property type="match status" value="1"/>
</dbReference>
<evidence type="ECO:0000256" key="9">
    <source>
        <dbReference type="ARBA" id="ARBA00022764"/>
    </source>
</evidence>
<dbReference type="InterPro" id="IPR058199">
    <property type="entry name" value="BlaB//VIM/IMP-1"/>
</dbReference>
<organism evidence="15 16">
    <name type="scientific">Spirosoma arboris</name>
    <dbReference type="NCBI Taxonomy" id="2682092"/>
    <lineage>
        <taxon>Bacteria</taxon>
        <taxon>Pseudomonadati</taxon>
        <taxon>Bacteroidota</taxon>
        <taxon>Cytophagia</taxon>
        <taxon>Cytophagales</taxon>
        <taxon>Cytophagaceae</taxon>
        <taxon>Spirosoma</taxon>
    </lineage>
</organism>
<dbReference type="GO" id="GO:0008270">
    <property type="term" value="F:zinc ion binding"/>
    <property type="evidence" value="ECO:0007669"/>
    <property type="project" value="InterPro"/>
</dbReference>
<dbReference type="EMBL" id="WPIN01000022">
    <property type="protein sequence ID" value="MVM35359.1"/>
    <property type="molecule type" value="Genomic_DNA"/>
</dbReference>
<dbReference type="InterPro" id="IPR001279">
    <property type="entry name" value="Metallo-B-lactamas"/>
</dbReference>
<accession>A0A7K1SNJ0</accession>
<evidence type="ECO:0000259" key="14">
    <source>
        <dbReference type="SMART" id="SM00849"/>
    </source>
</evidence>
<proteinExistence type="inferred from homology"/>
<dbReference type="GO" id="GO:0008800">
    <property type="term" value="F:beta-lactamase activity"/>
    <property type="evidence" value="ECO:0007669"/>
    <property type="project" value="UniProtKB-EC"/>
</dbReference>
<dbReference type="InterPro" id="IPR001018">
    <property type="entry name" value="Beta-lactamase_class-B_CS"/>
</dbReference>
<dbReference type="InterPro" id="IPR047917">
    <property type="entry name" value="BcII-like_MBL-B1"/>
</dbReference>
<evidence type="ECO:0000256" key="2">
    <source>
        <dbReference type="ARBA" id="ARBA00001947"/>
    </source>
</evidence>
<dbReference type="Gene3D" id="3.60.15.10">
    <property type="entry name" value="Ribonuclease Z/Hydroxyacylglutathione hydrolase-like"/>
    <property type="match status" value="1"/>
</dbReference>
<feature type="chain" id="PRO_5029522826" description="beta-lactamase" evidence="13">
    <location>
        <begin position="32"/>
        <end position="261"/>
    </location>
</feature>
<protein>
    <recommendedName>
        <fullName evidence="6">beta-lactamase</fullName>
        <ecNumber evidence="6">3.5.2.6</ecNumber>
    </recommendedName>
</protein>
<comment type="similarity">
    <text evidence="4">Belongs to the metallo-beta-lactamase superfamily. Class-B beta-lactamase family.</text>
</comment>
<evidence type="ECO:0000256" key="10">
    <source>
        <dbReference type="ARBA" id="ARBA00022801"/>
    </source>
</evidence>
<keyword evidence="7" id="KW-0479">Metal-binding</keyword>
<dbReference type="AlphaFoldDB" id="A0A7K1SNJ0"/>
<dbReference type="Pfam" id="PF00753">
    <property type="entry name" value="Lactamase_B"/>
    <property type="match status" value="1"/>
</dbReference>
<dbReference type="NCBIfam" id="NF012229">
    <property type="entry name" value="bla_class_B_core"/>
    <property type="match status" value="1"/>
</dbReference>
<evidence type="ECO:0000256" key="7">
    <source>
        <dbReference type="ARBA" id="ARBA00022723"/>
    </source>
</evidence>